<dbReference type="PANTHER" id="PTHR41878">
    <property type="entry name" value="LEXA REPRESSOR-RELATED"/>
    <property type="match status" value="1"/>
</dbReference>
<dbReference type="Proteomes" id="UP001219037">
    <property type="component" value="Chromosome"/>
</dbReference>
<feature type="domain" description="Plasmid pRiA4b Orf3-like" evidence="1">
    <location>
        <begin position="423"/>
        <end position="568"/>
    </location>
</feature>
<dbReference type="Pfam" id="PF07929">
    <property type="entry name" value="PRiA4_ORF3"/>
    <property type="match status" value="1"/>
</dbReference>
<dbReference type="RefSeq" id="WP_278157501.1">
    <property type="nucleotide sequence ID" value="NZ_CP121252.1"/>
</dbReference>
<gene>
    <name evidence="2" type="ORF">P8192_13395</name>
</gene>
<protein>
    <recommendedName>
        <fullName evidence="1">Plasmid pRiA4b Orf3-like domain-containing protein</fullName>
    </recommendedName>
</protein>
<dbReference type="PANTHER" id="PTHR41878:SF1">
    <property type="entry name" value="TNPR PROTEIN"/>
    <property type="match status" value="1"/>
</dbReference>
<proteinExistence type="predicted"/>
<reference evidence="2 3" key="1">
    <citation type="submission" date="2023-04" db="EMBL/GenBank/DDBJ databases">
        <title>Funneling lignin-derived compounds into biodiesel using alkali-halophilic Citricoccus sp. P2.</title>
        <authorList>
            <person name="Luo C.-B."/>
        </authorList>
    </citation>
    <scope>NUCLEOTIDE SEQUENCE [LARGE SCALE GENOMIC DNA]</scope>
    <source>
        <strain evidence="2 3">P2</strain>
    </source>
</reference>
<dbReference type="EMBL" id="CP121252">
    <property type="protein sequence ID" value="WFP16356.1"/>
    <property type="molecule type" value="Genomic_DNA"/>
</dbReference>
<dbReference type="InterPro" id="IPR012912">
    <property type="entry name" value="Plasmid_pRiA4b_Orf3-like"/>
</dbReference>
<organism evidence="2 3">
    <name type="scientific">Citricoccus muralis</name>
    <dbReference type="NCBI Taxonomy" id="169134"/>
    <lineage>
        <taxon>Bacteria</taxon>
        <taxon>Bacillati</taxon>
        <taxon>Actinomycetota</taxon>
        <taxon>Actinomycetes</taxon>
        <taxon>Micrococcales</taxon>
        <taxon>Micrococcaceae</taxon>
        <taxon>Citricoccus</taxon>
    </lineage>
</organism>
<keyword evidence="3" id="KW-1185">Reference proteome</keyword>
<sequence>MTTGDEREPWEAELDDELLPEPVPAETVRTVQLATTGMERPLTVRVRLDVSLPAEHVMYVLWAAAGLEPQPAALLTREGKDPVCFGVAAAWRETSNEDAVHDLNGLQFAQLFRRDTELYAEIDPARGWRARITLDTHLDDDADGEPGSPVRVRVEPFGIPLFHSAAEIDVLLKASDGEQLTPLEQQVLLHLEEPLRLPFAQIAQSRALGTLAAVTHGLVPGAADLLPVLHAEYPLTTVALEVFCFVSEQPVSATATGRLPVAELRRLAAESPWIRELQGEPDNVDDVGRDPDDDDAPVLRAGDLPLVDEAWAALRDTGLVRIPERRAVVADHCEHLVGASHEWRRFWVETAVLAWMLRSGYVAGYAPDGSPVDRVSPTIAYESAQDYADSLISAAATSPEEVLRQLMEENTVDEEERDDVEHIEFTIELEGLHETVSRRMSVPLEANLHSAVETILVMFGWELTHLWQLDVADRSQLVAHSSEGIAEDSDGPLAAEMHVGDVLRADGPALLLTYDYGDNWEMRISPVGTRVAGEEAELLSVDGDCPPEDAGGPGGYQQKVLALEDPEQFAQDYPDYESEEIHHLAGWLRTMREQLTTPEPGYYELVDHPLPYP</sequence>
<dbReference type="Gene3D" id="3.10.290.30">
    <property type="entry name" value="MM3350-like"/>
    <property type="match status" value="1"/>
</dbReference>
<dbReference type="InterPro" id="IPR024047">
    <property type="entry name" value="MM3350-like_sf"/>
</dbReference>
<evidence type="ECO:0000259" key="1">
    <source>
        <dbReference type="Pfam" id="PF07929"/>
    </source>
</evidence>
<evidence type="ECO:0000313" key="3">
    <source>
        <dbReference type="Proteomes" id="UP001219037"/>
    </source>
</evidence>
<accession>A0ABY8H5E2</accession>
<dbReference type="SUPFAM" id="SSF159941">
    <property type="entry name" value="MM3350-like"/>
    <property type="match status" value="1"/>
</dbReference>
<evidence type="ECO:0000313" key="2">
    <source>
        <dbReference type="EMBL" id="WFP16356.1"/>
    </source>
</evidence>
<name>A0ABY8H5E2_9MICC</name>